<dbReference type="EMBL" id="JALLBG020000293">
    <property type="protein sequence ID" value="KAL3756752.1"/>
    <property type="molecule type" value="Genomic_DNA"/>
</dbReference>
<gene>
    <name evidence="3" type="ORF">ACHAWU_003502</name>
</gene>
<accession>A0ABD3LZF0</accession>
<dbReference type="AlphaFoldDB" id="A0ABD3LZF0"/>
<evidence type="ECO:0000256" key="2">
    <source>
        <dbReference type="SAM" id="SignalP"/>
    </source>
</evidence>
<keyword evidence="4" id="KW-1185">Reference proteome</keyword>
<feature type="compositionally biased region" description="Basic and acidic residues" evidence="1">
    <location>
        <begin position="69"/>
        <end position="81"/>
    </location>
</feature>
<feature type="region of interest" description="Disordered" evidence="1">
    <location>
        <begin position="59"/>
        <end position="96"/>
    </location>
</feature>
<name>A0ABD3LZF0_9STRA</name>
<comment type="caution">
    <text evidence="3">The sequence shown here is derived from an EMBL/GenBank/DDBJ whole genome shotgun (WGS) entry which is preliminary data.</text>
</comment>
<keyword evidence="2" id="KW-0732">Signal</keyword>
<evidence type="ECO:0000313" key="4">
    <source>
        <dbReference type="Proteomes" id="UP001530293"/>
    </source>
</evidence>
<organism evidence="3 4">
    <name type="scientific">Discostella pseudostelligera</name>
    <dbReference type="NCBI Taxonomy" id="259834"/>
    <lineage>
        <taxon>Eukaryota</taxon>
        <taxon>Sar</taxon>
        <taxon>Stramenopiles</taxon>
        <taxon>Ochrophyta</taxon>
        <taxon>Bacillariophyta</taxon>
        <taxon>Coscinodiscophyceae</taxon>
        <taxon>Thalassiosirophycidae</taxon>
        <taxon>Stephanodiscales</taxon>
        <taxon>Stephanodiscaceae</taxon>
        <taxon>Discostella</taxon>
    </lineage>
</organism>
<evidence type="ECO:0000256" key="1">
    <source>
        <dbReference type="SAM" id="MobiDB-lite"/>
    </source>
</evidence>
<reference evidence="3 4" key="1">
    <citation type="submission" date="2024-10" db="EMBL/GenBank/DDBJ databases">
        <title>Updated reference genomes for cyclostephanoid diatoms.</title>
        <authorList>
            <person name="Roberts W.R."/>
            <person name="Alverson A.J."/>
        </authorList>
    </citation>
    <scope>NUCLEOTIDE SEQUENCE [LARGE SCALE GENOMIC DNA]</scope>
    <source>
        <strain evidence="3 4">AJA232-27</strain>
    </source>
</reference>
<evidence type="ECO:0000313" key="3">
    <source>
        <dbReference type="EMBL" id="KAL3756752.1"/>
    </source>
</evidence>
<protein>
    <submittedName>
        <fullName evidence="3">Uncharacterized protein</fullName>
    </submittedName>
</protein>
<feature type="chain" id="PRO_5044744491" evidence="2">
    <location>
        <begin position="21"/>
        <end position="132"/>
    </location>
</feature>
<sequence length="132" mass="14607">MVFLRLIAIVLVALAISVDADVSPLQLRRLSATEGTFVRGMMAADHQFELYMTMTTSDDEENIAKSSRHGHEGRSESKKNDVMSVSRGGSSSSSPIMHMHRAVGQARDAAVTFVEVMRRRAFSPPIQSRKTR</sequence>
<feature type="signal peptide" evidence="2">
    <location>
        <begin position="1"/>
        <end position="20"/>
    </location>
</feature>
<feature type="compositionally biased region" description="Low complexity" evidence="1">
    <location>
        <begin position="84"/>
        <end position="94"/>
    </location>
</feature>
<proteinExistence type="predicted"/>
<dbReference type="Proteomes" id="UP001530293">
    <property type="component" value="Unassembled WGS sequence"/>
</dbReference>